<evidence type="ECO:0000313" key="7">
    <source>
        <dbReference type="Proteomes" id="UP000466442"/>
    </source>
</evidence>
<accession>A0A8S9XGX4</accession>
<reference evidence="6" key="1">
    <citation type="journal article" date="2021" name="Mol. Ecol. Resour.">
        <title>Apolygus lucorum genome provides insights into omnivorousness and mesophyll feeding.</title>
        <authorList>
            <person name="Liu Y."/>
            <person name="Liu H."/>
            <person name="Wang H."/>
            <person name="Huang T."/>
            <person name="Liu B."/>
            <person name="Yang B."/>
            <person name="Yin L."/>
            <person name="Li B."/>
            <person name="Zhang Y."/>
            <person name="Zhang S."/>
            <person name="Jiang F."/>
            <person name="Zhang X."/>
            <person name="Ren Y."/>
            <person name="Wang B."/>
            <person name="Wang S."/>
            <person name="Lu Y."/>
            <person name="Wu K."/>
            <person name="Fan W."/>
            <person name="Wang G."/>
        </authorList>
    </citation>
    <scope>NUCLEOTIDE SEQUENCE</scope>
    <source>
        <strain evidence="6">12Hb</strain>
    </source>
</reference>
<dbReference type="FunFam" id="1.10.8.710:FF:000004">
    <property type="entry name" value="Dynein axonemal heavy chain 6"/>
    <property type="match status" value="1"/>
</dbReference>
<dbReference type="FunFam" id="3.40.50.300:FF:001143">
    <property type="entry name" value="Dynein axonemal heavy chain 6"/>
    <property type="match status" value="1"/>
</dbReference>
<dbReference type="Pfam" id="PF12774">
    <property type="entry name" value="AAA_6"/>
    <property type="match status" value="1"/>
</dbReference>
<dbReference type="Gene3D" id="1.20.58.1120">
    <property type="match status" value="1"/>
</dbReference>
<dbReference type="Gene3D" id="1.10.287.2620">
    <property type="match status" value="1"/>
</dbReference>
<evidence type="ECO:0000313" key="6">
    <source>
        <dbReference type="EMBL" id="KAF6207541.1"/>
    </source>
</evidence>
<dbReference type="GO" id="GO:0051959">
    <property type="term" value="F:dynein light intermediate chain binding"/>
    <property type="evidence" value="ECO:0007669"/>
    <property type="project" value="InterPro"/>
</dbReference>
<evidence type="ECO:0000256" key="1">
    <source>
        <dbReference type="ARBA" id="ARBA00008887"/>
    </source>
</evidence>
<dbReference type="PANTHER" id="PTHR45703:SF36">
    <property type="entry name" value="DYNEIN HEAVY CHAIN, CYTOPLASMIC"/>
    <property type="match status" value="1"/>
</dbReference>
<dbReference type="FunFam" id="3.40.50.300:FF:000063">
    <property type="entry name" value="dynein heavy chain 6, axonemal"/>
    <property type="match status" value="1"/>
</dbReference>
<feature type="domain" description="Dynein heavy chain linker" evidence="3">
    <location>
        <begin position="796"/>
        <end position="1207"/>
    </location>
</feature>
<dbReference type="Proteomes" id="UP000466442">
    <property type="component" value="Unassembled WGS sequence"/>
</dbReference>
<feature type="domain" description="Dynein heavy chain AAA 5 extension" evidence="5">
    <location>
        <begin position="1837"/>
        <end position="1934"/>
    </location>
</feature>
<dbReference type="InterPro" id="IPR013602">
    <property type="entry name" value="Dynein_heavy_linker"/>
</dbReference>
<sequence>MWPSSSSSPSGQKKRVRNKLPLPQDKVCFLTPHRDALRYFGGIVSDSESEADVLERQRRAAPTSVHDQDESHSRAVVIQHTMEMPSKKKKRTSKRIRSTRASSSRLTGDVHIKAVIAQMRTDKTNSLLYMNYALPVDHKDYSPFSFRIVTFWNINKDKFLTVSNKGVIIGGGSQPIFYTLDVWEKQYDDWAKLTEYRTFKNFQLFKYFVLWHKKVSRKRYVKRKNCLEARLIYTRPELREALMNVQAITCAMAELSFFTAEKLSSATLKQFLKAQHTNCSNTFKTFMEGKGIMKEILLVAAGSDLLSMGFCPDDSNLKVKEEEHFRQSSTSSNAKLGWPLKRPQFKMSYADALNKKNECKKITSTLCVADYQMQQALMNLMHNSINEFVRAMTDQMKFLPEEVSLMDFGDPLDEIIEKPRIFPPKNPMFLIEILLGEEDLEFEPNGTTWELCFRHVVSTWEETVMKIKPLQGEDVFKPYTFPTICGFQEDPLCGYGPKIKDTIKNDLEYVRKVGQLTEILKTNVRYIENYAKRFAEVRQKTIDNINLDRTLITDETALESFKHMVDNYVKDEHLTESISKGQTIGAFFVNLEQFREEVVPLVQTLKELVTYTMAKVGTERVNEASTEVMNALEYLEMEPQTTINFVEYLAYLDTLTPRIEEMNVELEYLDELYSMMEDFKVELVPIDIKRHRDLGFRFSDLQDALEKAQDKRAETVNNFNETISKDFENLMQEVMSIHEKATESWLTDIDSDKLEVMKTLSNYSSQLQELLEKFEQFNNYQRQVKVPVTRLDTLLDVINEVKIRKLIWESMENWNKIEQEWMTCDFEDLDPDAMHQEIAVFAKNITSITKAIGSNALVEQLKAQVDKMLSKLPVITTLRNPNLKQRHWQRIEELIGYKFDPGKIISLTLFDELDVYRYDLELAEISGQASSEASLEALLKKVEDAWKSLEFVVLPYKDIKDVYILAGLEEIQTVLDETNINLSTITSSRNVGPIKTRVMEWIKNIEIFSKTLDEWTKCQTNWMYLEPIFSAPDIQRQLPTEAKLFFTVDKSWKEIMKNVAKNPLAMKAATMPGLYEAFMKNNEFLEQILKCLEAYLESKRVVFPRFYFLSNDELLEILAQTRNPHAVQPHLRKCFDAIARIEFGVRRVIGDDKSEGIPTNDIKAMISPEGEIIQLGKGLKARGNVEEWLGHVEASMFNTLWLLMKACIKDFLGKTRTEWVLNHASQLILTVSQIMWVRGVHAVLTDKVSIADALLQFEQKGFNDLNDLAGMVRGELTHIQREVLKALITVDVHARDIISGLVQSKVRQVSNFEWVKQLRYYWEKKIDNCVACMATARHIYGYEYLGATPRLVITPLTDKCYLCLMGALQLDLGGAPAGPAGTGKTETTKDLAKSLAVMCVVFNCSDGLDYKIMGRFFSGLAQSGAWCCFDEFNRIDIEVLSVIAQQLITIRNAKAAKVKRFMFEGREIKLVPSCAAFITMNPGYAGRTELPDNLKSLFRPMAMMVPDYGLIAEVTLYSEGFETSKVLAQKMVNMYKLCSEQLSHQDHYDFGMRAVKSVLVMAGSLKRQNPDKKEDVVLIRALKDSNLPKFLADDVILFWGILGDLFPGVVLPSHDYGEFQKAIEFVLKEMKLQPVPVSFVKTIQLYETMVVRWGVMTVGPTGGGKTTVLNVLKNTLTRLHAIGVEDPLFRPVTSYTLNPKSVTMGELYGEVNLQSMEWRDGLLGIFVRTSVNCTEERHQWVVCDGPVDAVWIENMNTVLDDNKLLCLSNSERIKLTPWVHMVFEVQDLSQASPATVSRCGMVYIDPDELKWMPFVISWAQSFKVKEHFTDFLYNTLISLFEDHVEKGLLFIKKNCPVGIPQVDISKIAMMCSLIEHIITKKKSPTKFMDVGMAVRMFTQAFIFSYMWSLGGNILDEPREVFEQNCKETFKTTLTETKCVLNTY</sequence>
<dbReference type="PANTHER" id="PTHR45703">
    <property type="entry name" value="DYNEIN HEAVY CHAIN"/>
    <property type="match status" value="1"/>
</dbReference>
<evidence type="ECO:0008006" key="8">
    <source>
        <dbReference type="Google" id="ProtNLM"/>
    </source>
</evidence>
<dbReference type="GO" id="GO:0005524">
    <property type="term" value="F:ATP binding"/>
    <property type="evidence" value="ECO:0007669"/>
    <property type="project" value="InterPro"/>
</dbReference>
<name>A0A8S9XGX4_APOLU</name>
<dbReference type="FunFam" id="1.20.140.100:FF:000004">
    <property type="entry name" value="Dynein axonemal heavy chain 6"/>
    <property type="match status" value="1"/>
</dbReference>
<dbReference type="InterPro" id="IPR042222">
    <property type="entry name" value="Dynein_2_N"/>
</dbReference>
<organism evidence="6 7">
    <name type="scientific">Apolygus lucorum</name>
    <name type="common">Small green plant bug</name>
    <name type="synonym">Lygocoris lucorum</name>
    <dbReference type="NCBI Taxonomy" id="248454"/>
    <lineage>
        <taxon>Eukaryota</taxon>
        <taxon>Metazoa</taxon>
        <taxon>Ecdysozoa</taxon>
        <taxon>Arthropoda</taxon>
        <taxon>Hexapoda</taxon>
        <taxon>Insecta</taxon>
        <taxon>Pterygota</taxon>
        <taxon>Neoptera</taxon>
        <taxon>Paraneoptera</taxon>
        <taxon>Hemiptera</taxon>
        <taxon>Heteroptera</taxon>
        <taxon>Panheteroptera</taxon>
        <taxon>Cimicomorpha</taxon>
        <taxon>Miridae</taxon>
        <taxon>Mirini</taxon>
        <taxon>Apolygus</taxon>
    </lineage>
</organism>
<dbReference type="FunFam" id="3.20.180.20:FF:000004">
    <property type="entry name" value="Dynein axonemal heavy chain 6"/>
    <property type="match status" value="1"/>
</dbReference>
<gene>
    <name evidence="6" type="ORF">GE061_015988</name>
</gene>
<evidence type="ECO:0000256" key="2">
    <source>
        <dbReference type="SAM" id="MobiDB-lite"/>
    </source>
</evidence>
<dbReference type="OrthoDB" id="447173at2759"/>
<dbReference type="InterPro" id="IPR035699">
    <property type="entry name" value="AAA_6"/>
</dbReference>
<dbReference type="InterPro" id="IPR041466">
    <property type="entry name" value="Dynein_AAA5_ext"/>
</dbReference>
<dbReference type="Pfam" id="PF17852">
    <property type="entry name" value="Dynein_AAA_lid"/>
    <property type="match status" value="1"/>
</dbReference>
<dbReference type="Gene3D" id="3.20.180.20">
    <property type="entry name" value="Dynein heavy chain, N-terminal domain 2"/>
    <property type="match status" value="1"/>
</dbReference>
<keyword evidence="7" id="KW-1185">Reference proteome</keyword>
<dbReference type="EMBL" id="WIXP02000007">
    <property type="protein sequence ID" value="KAF6207541.1"/>
    <property type="molecule type" value="Genomic_DNA"/>
</dbReference>
<dbReference type="InterPro" id="IPR026983">
    <property type="entry name" value="DHC"/>
</dbReference>
<feature type="domain" description="Dynein heavy chain hydrolytic ATP-binding dynein motor region" evidence="4">
    <location>
        <begin position="1340"/>
        <end position="1666"/>
    </location>
</feature>
<dbReference type="Gene3D" id="3.40.50.300">
    <property type="entry name" value="P-loop containing nucleotide triphosphate hydrolases"/>
    <property type="match status" value="2"/>
</dbReference>
<dbReference type="Gene3D" id="1.10.8.710">
    <property type="match status" value="1"/>
</dbReference>
<dbReference type="GO" id="GO:0007018">
    <property type="term" value="P:microtubule-based movement"/>
    <property type="evidence" value="ECO:0007669"/>
    <property type="project" value="InterPro"/>
</dbReference>
<dbReference type="GO" id="GO:0030286">
    <property type="term" value="C:dynein complex"/>
    <property type="evidence" value="ECO:0007669"/>
    <property type="project" value="InterPro"/>
</dbReference>
<dbReference type="InterPro" id="IPR043157">
    <property type="entry name" value="Dynein_AAA1S"/>
</dbReference>
<comment type="similarity">
    <text evidence="1">Belongs to the dynein heavy chain family.</text>
</comment>
<comment type="caution">
    <text evidence="6">The sequence shown here is derived from an EMBL/GenBank/DDBJ whole genome shotgun (WGS) entry which is preliminary data.</text>
</comment>
<dbReference type="FunFam" id="1.20.58.1120:FF:000001">
    <property type="entry name" value="dynein heavy chain 2, axonemal"/>
    <property type="match status" value="1"/>
</dbReference>
<evidence type="ECO:0000259" key="4">
    <source>
        <dbReference type="Pfam" id="PF12774"/>
    </source>
</evidence>
<dbReference type="GO" id="GO:0045505">
    <property type="term" value="F:dynein intermediate chain binding"/>
    <property type="evidence" value="ECO:0007669"/>
    <property type="project" value="InterPro"/>
</dbReference>
<dbReference type="Gene3D" id="1.20.140.100">
    <property type="entry name" value="Dynein heavy chain, N-terminal domain 2"/>
    <property type="match status" value="1"/>
</dbReference>
<protein>
    <recommendedName>
        <fullName evidence="8">Dynein heavy chain 6, axonemal</fullName>
    </recommendedName>
</protein>
<dbReference type="InterPro" id="IPR042228">
    <property type="entry name" value="Dynein_linker_3"/>
</dbReference>
<feature type="region of interest" description="Disordered" evidence="2">
    <location>
        <begin position="54"/>
        <end position="73"/>
    </location>
</feature>
<evidence type="ECO:0000259" key="3">
    <source>
        <dbReference type="Pfam" id="PF08393"/>
    </source>
</evidence>
<evidence type="ECO:0000259" key="5">
    <source>
        <dbReference type="Pfam" id="PF17852"/>
    </source>
</evidence>
<dbReference type="Pfam" id="PF08393">
    <property type="entry name" value="DHC_N2"/>
    <property type="match status" value="1"/>
</dbReference>
<proteinExistence type="inferred from homology"/>
<dbReference type="SUPFAM" id="SSF52540">
    <property type="entry name" value="P-loop containing nucleoside triphosphate hydrolases"/>
    <property type="match status" value="2"/>
</dbReference>
<dbReference type="InterPro" id="IPR027417">
    <property type="entry name" value="P-loop_NTPase"/>
</dbReference>